<dbReference type="EC" id="4.1.1.65" evidence="3"/>
<sequence>MLTSSSNHPEYTEEHYNLSKEAEEHLSNNNHQALMETFSKSVDATTKGNIVNGGIHSPSNSEHPKWYHRKLPGWVHYHLIPDSLMVSVKKRYGNFVIERQTSEYKYEEMPIATRVGMHLLFAGYAEEKFVELNTIHHLFQTETLKQGAYFDDPKSVNQIPAFIQHYGLDMSQYEISDPAGYKTFNEFFARKVKPEARPVSSPEDDSVITSSADCRLVVFPTVTACTDLWVKGKKFTLATLLQDEALATEFEDASVAIFRLAPQDYHRYHAPASCTMESVKEIAGSYFTVNPCAVKEDLNVFTENHRCVASFRRPDGKRFAMVFVGALLVGTIKNTNTSAPGDSVKKGEEMGYFQYGGSTVIGIFPKGDVTWDDDLLKNSQQPVETIVHMGDHVGKFIQ</sequence>
<evidence type="ECO:0000256" key="7">
    <source>
        <dbReference type="ARBA" id="ARBA00023209"/>
    </source>
</evidence>
<accession>A0A8H7UKG0</accession>
<keyword evidence="5" id="KW-0210">Decarboxylase</keyword>
<keyword evidence="13" id="KW-1185">Reference proteome</keyword>
<evidence type="ECO:0000313" key="12">
    <source>
        <dbReference type="EMBL" id="KAG2186455.1"/>
    </source>
</evidence>
<dbReference type="GO" id="GO:0004609">
    <property type="term" value="F:phosphatidylserine decarboxylase activity"/>
    <property type="evidence" value="ECO:0007669"/>
    <property type="project" value="UniProtKB-EC"/>
</dbReference>
<evidence type="ECO:0000313" key="13">
    <source>
        <dbReference type="Proteomes" id="UP000612746"/>
    </source>
</evidence>
<dbReference type="Pfam" id="PF02666">
    <property type="entry name" value="PS_Dcarbxylase"/>
    <property type="match status" value="1"/>
</dbReference>
<dbReference type="InterPro" id="IPR033177">
    <property type="entry name" value="PSD-B"/>
</dbReference>
<comment type="cofactor">
    <cofactor evidence="1">
        <name>pyruvate</name>
        <dbReference type="ChEBI" id="CHEBI:15361"/>
    </cofactor>
</comment>
<gene>
    <name evidence="12" type="ORF">INT44_002677</name>
</gene>
<protein>
    <recommendedName>
        <fullName evidence="3">phosphatidylserine decarboxylase</fullName>
        <ecNumber evidence="3">4.1.1.65</ecNumber>
    </recommendedName>
</protein>
<comment type="caution">
    <text evidence="12">The sequence shown here is derived from an EMBL/GenBank/DDBJ whole genome shotgun (WGS) entry which is preliminary data.</text>
</comment>
<evidence type="ECO:0000256" key="6">
    <source>
        <dbReference type="ARBA" id="ARBA00023098"/>
    </source>
</evidence>
<evidence type="ECO:0000256" key="11">
    <source>
        <dbReference type="ARBA" id="ARBA00024326"/>
    </source>
</evidence>
<evidence type="ECO:0000256" key="1">
    <source>
        <dbReference type="ARBA" id="ARBA00001928"/>
    </source>
</evidence>
<keyword evidence="8" id="KW-0456">Lyase</keyword>
<dbReference type="OrthoDB" id="5973539at2759"/>
<keyword evidence="4" id="KW-0444">Lipid biosynthesis</keyword>
<dbReference type="GO" id="GO:0006646">
    <property type="term" value="P:phosphatidylethanolamine biosynthetic process"/>
    <property type="evidence" value="ECO:0007669"/>
    <property type="project" value="UniProtKB-UniPathway"/>
</dbReference>
<dbReference type="Proteomes" id="UP000612746">
    <property type="component" value="Unassembled WGS sequence"/>
</dbReference>
<evidence type="ECO:0000256" key="2">
    <source>
        <dbReference type="ARBA" id="ARBA00005189"/>
    </source>
</evidence>
<dbReference type="PANTHER" id="PTHR10067:SF17">
    <property type="entry name" value="PHOSPHATIDYLSERINE DECARBOXYLASE PROENZYME 2"/>
    <property type="match status" value="1"/>
</dbReference>
<evidence type="ECO:0000256" key="3">
    <source>
        <dbReference type="ARBA" id="ARBA00012243"/>
    </source>
</evidence>
<dbReference type="PANTHER" id="PTHR10067">
    <property type="entry name" value="PHOSPHATIDYLSERINE DECARBOXYLASE"/>
    <property type="match status" value="1"/>
</dbReference>
<evidence type="ECO:0000256" key="9">
    <source>
        <dbReference type="ARBA" id="ARBA00023264"/>
    </source>
</evidence>
<keyword evidence="6" id="KW-0443">Lipid metabolism</keyword>
<dbReference type="EMBL" id="JAEPRA010000004">
    <property type="protein sequence ID" value="KAG2186455.1"/>
    <property type="molecule type" value="Genomic_DNA"/>
</dbReference>
<evidence type="ECO:0000256" key="4">
    <source>
        <dbReference type="ARBA" id="ARBA00022516"/>
    </source>
</evidence>
<evidence type="ECO:0000256" key="8">
    <source>
        <dbReference type="ARBA" id="ARBA00023239"/>
    </source>
</evidence>
<dbReference type="AlphaFoldDB" id="A0A8H7UKG0"/>
<evidence type="ECO:0000256" key="10">
    <source>
        <dbReference type="ARBA" id="ARBA00023317"/>
    </source>
</evidence>
<organism evidence="12 13">
    <name type="scientific">Umbelopsis vinacea</name>
    <dbReference type="NCBI Taxonomy" id="44442"/>
    <lineage>
        <taxon>Eukaryota</taxon>
        <taxon>Fungi</taxon>
        <taxon>Fungi incertae sedis</taxon>
        <taxon>Mucoromycota</taxon>
        <taxon>Mucoromycotina</taxon>
        <taxon>Umbelopsidomycetes</taxon>
        <taxon>Umbelopsidales</taxon>
        <taxon>Umbelopsidaceae</taxon>
        <taxon>Umbelopsis</taxon>
    </lineage>
</organism>
<comment type="pathway">
    <text evidence="2">Lipid metabolism.</text>
</comment>
<reference evidence="12" key="1">
    <citation type="submission" date="2020-12" db="EMBL/GenBank/DDBJ databases">
        <title>Metabolic potential, ecology and presence of endohyphal bacteria is reflected in genomic diversity of Mucoromycotina.</title>
        <authorList>
            <person name="Muszewska A."/>
            <person name="Okrasinska A."/>
            <person name="Steczkiewicz K."/>
            <person name="Drgas O."/>
            <person name="Orlowska M."/>
            <person name="Perlinska-Lenart U."/>
            <person name="Aleksandrzak-Piekarczyk T."/>
            <person name="Szatraj K."/>
            <person name="Zielenkiewicz U."/>
            <person name="Pilsyk S."/>
            <person name="Malc E."/>
            <person name="Mieczkowski P."/>
            <person name="Kruszewska J.S."/>
            <person name="Biernat P."/>
            <person name="Pawlowska J."/>
        </authorList>
    </citation>
    <scope>NUCLEOTIDE SEQUENCE</scope>
    <source>
        <strain evidence="12">WA0000051536</strain>
    </source>
</reference>
<evidence type="ECO:0000256" key="5">
    <source>
        <dbReference type="ARBA" id="ARBA00022793"/>
    </source>
</evidence>
<dbReference type="InterPro" id="IPR003817">
    <property type="entry name" value="PS_Dcarbxylase"/>
</dbReference>
<keyword evidence="10" id="KW-0670">Pyruvate</keyword>
<dbReference type="NCBIfam" id="TIGR00163">
    <property type="entry name" value="PS_decarb"/>
    <property type="match status" value="1"/>
</dbReference>
<comment type="pathway">
    <text evidence="11">Phospholipid metabolism; phosphatidylethanolamine biosynthesis.</text>
</comment>
<dbReference type="UniPathway" id="UPA00558"/>
<name>A0A8H7UKG0_9FUNG</name>
<keyword evidence="9" id="KW-1208">Phospholipid metabolism</keyword>
<keyword evidence="7" id="KW-0594">Phospholipid biosynthesis</keyword>
<proteinExistence type="predicted"/>